<accession>A0ABU1MMZ7</accession>
<protein>
    <recommendedName>
        <fullName evidence="3">WYL domain-containing protein</fullName>
    </recommendedName>
</protein>
<organism evidence="1 2">
    <name type="scientific">Novosphingobium capsulatum</name>
    <dbReference type="NCBI Taxonomy" id="13688"/>
    <lineage>
        <taxon>Bacteria</taxon>
        <taxon>Pseudomonadati</taxon>
        <taxon>Pseudomonadota</taxon>
        <taxon>Alphaproteobacteria</taxon>
        <taxon>Sphingomonadales</taxon>
        <taxon>Sphingomonadaceae</taxon>
        <taxon>Novosphingobium</taxon>
    </lineage>
</organism>
<proteinExistence type="predicted"/>
<gene>
    <name evidence="1" type="ORF">J2792_002269</name>
</gene>
<keyword evidence="2" id="KW-1185">Reference proteome</keyword>
<evidence type="ECO:0000313" key="1">
    <source>
        <dbReference type="EMBL" id="MDR6511397.1"/>
    </source>
</evidence>
<evidence type="ECO:0000313" key="2">
    <source>
        <dbReference type="Proteomes" id="UP001184150"/>
    </source>
</evidence>
<comment type="caution">
    <text evidence="1">The sequence shown here is derived from an EMBL/GenBank/DDBJ whole genome shotgun (WGS) entry which is preliminary data.</text>
</comment>
<dbReference type="RefSeq" id="WP_022675202.1">
    <property type="nucleotide sequence ID" value="NZ_CP140000.1"/>
</dbReference>
<name>A0ABU1MMZ7_9SPHN</name>
<sequence>MQQNQNSSGTPETADSAPDIEQSVHMLGFAIANKLCVRAVYNRGNVTLAPHALFERHGAPHIDAVVHDRDGVAPAEEKLGTFRLSGLRDVILTSEPAKVFAGFDPADERYGEKLLAAIAV</sequence>
<dbReference type="EMBL" id="JAVDRD010000005">
    <property type="protein sequence ID" value="MDR6511397.1"/>
    <property type="molecule type" value="Genomic_DNA"/>
</dbReference>
<reference evidence="1 2" key="1">
    <citation type="submission" date="2023-07" db="EMBL/GenBank/DDBJ databases">
        <title>Sorghum-associated microbial communities from plants grown in Nebraska, USA.</title>
        <authorList>
            <person name="Schachtman D."/>
        </authorList>
    </citation>
    <scope>NUCLEOTIDE SEQUENCE [LARGE SCALE GENOMIC DNA]</scope>
    <source>
        <strain evidence="1 2">DS1027</strain>
    </source>
</reference>
<evidence type="ECO:0008006" key="3">
    <source>
        <dbReference type="Google" id="ProtNLM"/>
    </source>
</evidence>
<dbReference type="Proteomes" id="UP001184150">
    <property type="component" value="Unassembled WGS sequence"/>
</dbReference>